<evidence type="ECO:0000256" key="1">
    <source>
        <dbReference type="SAM" id="SignalP"/>
    </source>
</evidence>
<dbReference type="Proteomes" id="UP000059188">
    <property type="component" value="Unassembled WGS sequence"/>
</dbReference>
<evidence type="ECO:0000313" key="3">
    <source>
        <dbReference type="EMBL" id="CEL56470.1"/>
    </source>
</evidence>
<evidence type="ECO:0000313" key="4">
    <source>
        <dbReference type="Proteomes" id="UP000059188"/>
    </source>
</evidence>
<dbReference type="Pfam" id="PF12937">
    <property type="entry name" value="F-box-like"/>
    <property type="match status" value="1"/>
</dbReference>
<feature type="signal peptide" evidence="1">
    <location>
        <begin position="1"/>
        <end position="20"/>
    </location>
</feature>
<dbReference type="InterPro" id="IPR036047">
    <property type="entry name" value="F-box-like_dom_sf"/>
</dbReference>
<proteinExistence type="predicted"/>
<feature type="domain" description="F-box" evidence="2">
    <location>
        <begin position="1"/>
        <end position="46"/>
    </location>
</feature>
<dbReference type="EMBL" id="LN679325">
    <property type="protein sequence ID" value="CEL56470.1"/>
    <property type="molecule type" value="Genomic_DNA"/>
</dbReference>
<sequence length="572" mass="65890">MKLLLLTPEILVLILQNVTTQDIVHVQQVCRQLRDVVETSLQLQYILTLEKTGYHLPLRPRVDLDYSLMIQMLHDNRDRWREVKLKDPLFIDTPLPDTEIDESHACNKIDIFVDGVFAYIYRNCFQRSPEAVAYFHQLGSANKKLEYKCWSHKLKYRVVDMMIQPEADLLVLLAYNNVPMGEGNFHIHIRTMSTNEPHPLAALPVITLNFSTPSPDHLMYQAHVLRIHGRMISIHSSGSYALAKSQSVTIVWNWVTGVKAVSLEFTPEASSDGMAFVSEEYVAHPRHFQSDRPYNLDQLGYLEIHRIPHERERAAPFARLMLPGSYAHTLAVVTINNREQGSTPRGIQVRPEAKVFELASEDRQICVNISTQVDDPHVKENTRRGVHGWLCVSTRVLLKFLDRIRLNGQPTSHNGPVVISWGEWGSYASWVPIYENSFTQVFTRGHRCACLHYMRSAETAGFSHCVTMIQIVDLDQNRNRNGASIGIHPQIERTKYSPALTFEELERRPTDKYLVFSEDDEVFRLALRPNAYYMRMYAIDGVDEFLNPRDDQDGKFYYSLLGGIEDKMVMFK</sequence>
<accession>A0A0B7FFS0</accession>
<protein>
    <recommendedName>
        <fullName evidence="2">F-box domain-containing protein</fullName>
    </recommendedName>
</protein>
<name>A0A0B7FFS0_THACB</name>
<dbReference type="OrthoDB" id="2745718at2759"/>
<feature type="chain" id="PRO_5002115796" description="F-box domain-containing protein" evidence="1">
    <location>
        <begin position="21"/>
        <end position="572"/>
    </location>
</feature>
<dbReference type="InterPro" id="IPR001810">
    <property type="entry name" value="F-box_dom"/>
</dbReference>
<keyword evidence="4" id="KW-1185">Reference proteome</keyword>
<keyword evidence="1" id="KW-0732">Signal</keyword>
<reference evidence="3 4" key="1">
    <citation type="submission" date="2014-11" db="EMBL/GenBank/DDBJ databases">
        <authorList>
            <person name="Wibberg Daniel"/>
        </authorList>
    </citation>
    <scope>NUCLEOTIDE SEQUENCE [LARGE SCALE GENOMIC DNA]</scope>
    <source>
        <strain evidence="3">Rhizoctonia solani AG1-IB 7/3/14</strain>
    </source>
</reference>
<dbReference type="SUPFAM" id="SSF81383">
    <property type="entry name" value="F-box domain"/>
    <property type="match status" value="1"/>
</dbReference>
<dbReference type="PROSITE" id="PS50181">
    <property type="entry name" value="FBOX"/>
    <property type="match status" value="1"/>
</dbReference>
<gene>
    <name evidence="3" type="ORF">RSOLAG1IB_11942</name>
</gene>
<dbReference type="CDD" id="cd09917">
    <property type="entry name" value="F-box_SF"/>
    <property type="match status" value="1"/>
</dbReference>
<organism evidence="3 4">
    <name type="scientific">Thanatephorus cucumeris (strain AG1-IB / isolate 7/3/14)</name>
    <name type="common">Lettuce bottom rot fungus</name>
    <name type="synonym">Rhizoctonia solani</name>
    <dbReference type="NCBI Taxonomy" id="1108050"/>
    <lineage>
        <taxon>Eukaryota</taxon>
        <taxon>Fungi</taxon>
        <taxon>Dikarya</taxon>
        <taxon>Basidiomycota</taxon>
        <taxon>Agaricomycotina</taxon>
        <taxon>Agaricomycetes</taxon>
        <taxon>Cantharellales</taxon>
        <taxon>Ceratobasidiaceae</taxon>
        <taxon>Rhizoctonia</taxon>
        <taxon>Rhizoctonia solani AG-1</taxon>
    </lineage>
</organism>
<dbReference type="AlphaFoldDB" id="A0A0B7FFS0"/>
<evidence type="ECO:0000259" key="2">
    <source>
        <dbReference type="PROSITE" id="PS50181"/>
    </source>
</evidence>